<dbReference type="EC" id="3.1.-.-" evidence="9"/>
<feature type="domain" description="Smr" evidence="12">
    <location>
        <begin position="716"/>
        <end position="791"/>
    </location>
</feature>
<feature type="coiled-coil region" evidence="10">
    <location>
        <begin position="510"/>
        <end position="601"/>
    </location>
</feature>
<dbReference type="AlphaFoldDB" id="A0A1Y3PTQ4"/>
<evidence type="ECO:0000256" key="4">
    <source>
        <dbReference type="ARBA" id="ARBA00022759"/>
    </source>
</evidence>
<dbReference type="InterPro" id="IPR007696">
    <property type="entry name" value="DNA_mismatch_repair_MutS_core"/>
</dbReference>
<dbReference type="PANTHER" id="PTHR48466:SF2">
    <property type="entry name" value="OS10G0509000 PROTEIN"/>
    <property type="match status" value="1"/>
</dbReference>
<evidence type="ECO:0000256" key="8">
    <source>
        <dbReference type="ARBA" id="ARBA00023125"/>
    </source>
</evidence>
<evidence type="ECO:0000256" key="11">
    <source>
        <dbReference type="SAM" id="MobiDB-lite"/>
    </source>
</evidence>
<keyword evidence="4 9" id="KW-0255">Endonuclease</keyword>
<dbReference type="Gene3D" id="3.30.1370.110">
    <property type="match status" value="1"/>
</dbReference>
<evidence type="ECO:0000256" key="1">
    <source>
        <dbReference type="ARBA" id="ARBA00022722"/>
    </source>
</evidence>
<dbReference type="GO" id="GO:0004519">
    <property type="term" value="F:endonuclease activity"/>
    <property type="evidence" value="ECO:0007669"/>
    <property type="project" value="UniProtKB-UniRule"/>
</dbReference>
<evidence type="ECO:0000313" key="13">
    <source>
        <dbReference type="EMBL" id="OUM90755.1"/>
    </source>
</evidence>
<comment type="function">
    <text evidence="9">Acts as a ribosome collision sensor, splitting the ribosome into its 2 subunits. Detects stalled/collided 70S ribosomes which it binds and splits by an ATP-hydrolysis driven conformational change. Acts upstream of the ribosome quality control system (RQC), a ribosome-associated complex that mediates the extraction of incompletely synthesized nascent chains from stalled ribosomes and their subsequent degradation. Probably generates substrates for RQC.</text>
</comment>
<keyword evidence="7 9" id="KW-0694">RNA-binding</keyword>
<keyword evidence="5 9" id="KW-0378">Hydrolase</keyword>
<evidence type="ECO:0000256" key="2">
    <source>
        <dbReference type="ARBA" id="ARBA00022730"/>
    </source>
</evidence>
<dbReference type="InterPro" id="IPR045076">
    <property type="entry name" value="MutS"/>
</dbReference>
<evidence type="ECO:0000256" key="5">
    <source>
        <dbReference type="ARBA" id="ARBA00022801"/>
    </source>
</evidence>
<dbReference type="GO" id="GO:0045910">
    <property type="term" value="P:negative regulation of DNA recombination"/>
    <property type="evidence" value="ECO:0007669"/>
    <property type="project" value="InterPro"/>
</dbReference>
<dbReference type="SMART" id="SM00533">
    <property type="entry name" value="MUTSd"/>
    <property type="match status" value="1"/>
</dbReference>
<feature type="compositionally biased region" description="Basic and acidic residues" evidence="11">
    <location>
        <begin position="625"/>
        <end position="638"/>
    </location>
</feature>
<dbReference type="EMBL" id="LZRT01000010">
    <property type="protein sequence ID" value="OUM90755.1"/>
    <property type="molecule type" value="Genomic_DNA"/>
</dbReference>
<dbReference type="InterPro" id="IPR027417">
    <property type="entry name" value="P-loop_NTPase"/>
</dbReference>
<dbReference type="SUPFAM" id="SSF160443">
    <property type="entry name" value="SMR domain-like"/>
    <property type="match status" value="1"/>
</dbReference>
<keyword evidence="1 9" id="KW-0540">Nuclease</keyword>
<dbReference type="PIRSF" id="PIRSF005814">
    <property type="entry name" value="MutS_YshD"/>
    <property type="match status" value="1"/>
</dbReference>
<evidence type="ECO:0000256" key="6">
    <source>
        <dbReference type="ARBA" id="ARBA00022840"/>
    </source>
</evidence>
<dbReference type="SUPFAM" id="SSF48334">
    <property type="entry name" value="DNA repair protein MutS, domain III"/>
    <property type="match status" value="1"/>
</dbReference>
<dbReference type="InterPro" id="IPR002625">
    <property type="entry name" value="Smr_dom"/>
</dbReference>
<dbReference type="SMART" id="SM00463">
    <property type="entry name" value="SMR"/>
    <property type="match status" value="1"/>
</dbReference>
<dbReference type="CDD" id="cd03280">
    <property type="entry name" value="ABC_MutS2"/>
    <property type="match status" value="1"/>
</dbReference>
<accession>A0A1Y3PTQ4</accession>
<name>A0A1Y3PTQ4_9BACI</name>
<dbReference type="Gene3D" id="1.10.1420.10">
    <property type="match status" value="2"/>
</dbReference>
<comment type="function">
    <text evidence="9">Endonuclease that is involved in the suppression of homologous recombination and thus may have a key role in the control of bacterial genetic diversity.</text>
</comment>
<dbReference type="GO" id="GO:0030983">
    <property type="term" value="F:mismatched DNA binding"/>
    <property type="evidence" value="ECO:0007669"/>
    <property type="project" value="InterPro"/>
</dbReference>
<keyword evidence="6 9" id="KW-0067">ATP-binding</keyword>
<keyword evidence="3 9" id="KW-0547">Nucleotide-binding</keyword>
<evidence type="ECO:0000256" key="10">
    <source>
        <dbReference type="SAM" id="Coils"/>
    </source>
</evidence>
<dbReference type="Pfam" id="PF00488">
    <property type="entry name" value="MutS_V"/>
    <property type="match status" value="1"/>
</dbReference>
<dbReference type="GO" id="GO:0006298">
    <property type="term" value="P:mismatch repair"/>
    <property type="evidence" value="ECO:0007669"/>
    <property type="project" value="InterPro"/>
</dbReference>
<evidence type="ECO:0000256" key="3">
    <source>
        <dbReference type="ARBA" id="ARBA00022741"/>
    </source>
</evidence>
<dbReference type="PROSITE" id="PS00486">
    <property type="entry name" value="DNA_MISMATCH_REPAIR_2"/>
    <property type="match status" value="1"/>
</dbReference>
<comment type="similarity">
    <text evidence="9">Belongs to the DNA mismatch repair MutS family. MutS2 subfamily.</text>
</comment>
<feature type="coiled-coil region" evidence="10">
    <location>
        <begin position="148"/>
        <end position="175"/>
    </location>
</feature>
<dbReference type="FunFam" id="3.30.1370.110:FF:000004">
    <property type="entry name" value="Endonuclease MutS2"/>
    <property type="match status" value="1"/>
</dbReference>
<dbReference type="InterPro" id="IPR036063">
    <property type="entry name" value="Smr_dom_sf"/>
</dbReference>
<dbReference type="InterPro" id="IPR000432">
    <property type="entry name" value="DNA_mismatch_repair_MutS_C"/>
</dbReference>
<comment type="subunit">
    <text evidence="9">Homodimer. Binds to stalled ribosomes, contacting rRNA.</text>
</comment>
<dbReference type="Pfam" id="PF01713">
    <property type="entry name" value="Smr"/>
    <property type="match status" value="1"/>
</dbReference>
<evidence type="ECO:0000256" key="9">
    <source>
        <dbReference type="HAMAP-Rule" id="MF_00092"/>
    </source>
</evidence>
<dbReference type="InterPro" id="IPR036187">
    <property type="entry name" value="DNA_mismatch_repair_MutS_sf"/>
</dbReference>
<protein>
    <recommendedName>
        <fullName evidence="9">Endonuclease MutS2</fullName>
        <ecNumber evidence="9">3.1.-.-</ecNumber>
    </recommendedName>
    <alternativeName>
        <fullName evidence="9">Ribosome-associated protein quality control-upstream factor</fullName>
        <shortName evidence="9">RQC-upstream factor</shortName>
        <shortName evidence="9">RqcU</shortName>
        <ecNumber evidence="9">3.6.4.-</ecNumber>
    </alternativeName>
</protein>
<dbReference type="Gene3D" id="3.40.50.300">
    <property type="entry name" value="P-loop containing nucleotide triphosphate hydrolases"/>
    <property type="match status" value="1"/>
</dbReference>
<dbReference type="InterPro" id="IPR005747">
    <property type="entry name" value="MutS2"/>
</dbReference>
<dbReference type="GO" id="GO:0016887">
    <property type="term" value="F:ATP hydrolysis activity"/>
    <property type="evidence" value="ECO:0007669"/>
    <property type="project" value="InterPro"/>
</dbReference>
<dbReference type="PROSITE" id="PS50828">
    <property type="entry name" value="SMR"/>
    <property type="match status" value="1"/>
</dbReference>
<dbReference type="Proteomes" id="UP000196475">
    <property type="component" value="Unassembled WGS sequence"/>
</dbReference>
<dbReference type="GO" id="GO:0019843">
    <property type="term" value="F:rRNA binding"/>
    <property type="evidence" value="ECO:0007669"/>
    <property type="project" value="UniProtKB-UniRule"/>
</dbReference>
<dbReference type="GO" id="GO:0043023">
    <property type="term" value="F:ribosomal large subunit binding"/>
    <property type="evidence" value="ECO:0007669"/>
    <property type="project" value="UniProtKB-UniRule"/>
</dbReference>
<dbReference type="GO" id="GO:0005524">
    <property type="term" value="F:ATP binding"/>
    <property type="evidence" value="ECO:0007669"/>
    <property type="project" value="UniProtKB-UniRule"/>
</dbReference>
<dbReference type="SUPFAM" id="SSF52540">
    <property type="entry name" value="P-loop containing nucleoside triphosphate hydrolases"/>
    <property type="match status" value="1"/>
</dbReference>
<feature type="region of interest" description="Disordered" evidence="11">
    <location>
        <begin position="617"/>
        <end position="647"/>
    </location>
</feature>
<sequence>MEQDTLKRLEFDKVCQMLQKHARFSRSREMAFSLWPTTVPEEAKQWLSQTDEGYRLLVKFGDPPFGGIRDISSSVDRAGRGGLLLPEELLAVQLTLEGSRKLKRFLLKHTEKEAPVFPYLRTQAEEIEEFPAVENAIAAAVDEQAAIRDEASPELARIRRQMRNLENRMRERLEAMIRDPNVIRMLQEPLVTVRHDHLVLPVKAHFRNVFGGVVYDQSASGSTLFIEPDAVARDNLKLQELRVQEQKEEERILRRLSAMVGEVREPLLRLVEKLAELDLVMAKARLAREMGACRPKLNDQGLIRLRKAKHPLIDPATVVPIDVELGAAFRTLVITGPNTGGKTVTLKTIGLLSCMAMAGLFVPAAEGTELAVFSGIYVDIGDEQSIEQNLSTFSSHMRNIIGMLEKADGKALLLFDELGAGTDPQEGAALAIAILEEVHRRGCRVVATTHYSELKAYAYNREGVSNASVEFDVESLRPTYRLMMGVPGRSNAFAIAERLGLPKHVLEMAREQVDEDSRQLEAMVSSLEQRHQQMEEQLEEVAALRRELAEKEQQLARRERELARERQRLQAEMSQKVHDVVEAARKEAAGLLDELKELVKQGAAVKPHQIIEWEKKLEQISSSHEQSRKRSDTERGESGDAPAEPILPGSEVLVLPFGQRGTVVELQGEQALVQMGQIKLSLGKDQLKPVQAEKKQPPAPPMVRVVTQERAVRPELDLRGHRVDEALAKLDKYLDEVSLAGLKQVVLIHGKGTGSLRQGIQEYLRKHPQVGSYRLGNYNEGGSGVTVVQLK</sequence>
<dbReference type="NCBIfam" id="TIGR01069">
    <property type="entry name" value="mutS2"/>
    <property type="match status" value="1"/>
</dbReference>
<dbReference type="InterPro" id="IPR046893">
    <property type="entry name" value="MSSS"/>
</dbReference>
<dbReference type="EC" id="3.6.4.-" evidence="9"/>
<feature type="binding site" evidence="9">
    <location>
        <begin position="336"/>
        <end position="343"/>
    </location>
    <ligand>
        <name>ATP</name>
        <dbReference type="ChEBI" id="CHEBI:30616"/>
    </ligand>
</feature>
<organism evidence="13 14">
    <name type="scientific">Bacillus thermozeamaize</name>
    <dbReference type="NCBI Taxonomy" id="230954"/>
    <lineage>
        <taxon>Bacteria</taxon>
        <taxon>Bacillati</taxon>
        <taxon>Bacillota</taxon>
        <taxon>Bacilli</taxon>
        <taxon>Bacillales</taxon>
        <taxon>Bacillaceae</taxon>
        <taxon>Bacillus</taxon>
    </lineage>
</organism>
<gene>
    <name evidence="9" type="primary">mutS2</name>
    <name evidence="9" type="synonym">rqcU</name>
    <name evidence="13" type="ORF">BAA01_07185</name>
</gene>
<comment type="caution">
    <text evidence="13">The sequence shown here is derived from an EMBL/GenBank/DDBJ whole genome shotgun (WGS) entry which is preliminary data.</text>
</comment>
<dbReference type="SMART" id="SM00534">
    <property type="entry name" value="MUTSac"/>
    <property type="match status" value="1"/>
</dbReference>
<dbReference type="PANTHER" id="PTHR48466">
    <property type="entry name" value="OS10G0509000 PROTEIN-RELATED"/>
    <property type="match status" value="1"/>
</dbReference>
<dbReference type="Pfam" id="PF20297">
    <property type="entry name" value="MSSS"/>
    <property type="match status" value="1"/>
</dbReference>
<reference evidence="14" key="1">
    <citation type="submission" date="2016-06" db="EMBL/GenBank/DDBJ databases">
        <authorList>
            <person name="Nascimento L."/>
            <person name="Pereira R.V."/>
            <person name="Martins L.F."/>
            <person name="Quaggio R.B."/>
            <person name="Silva A.M."/>
            <person name="Setubal J.C."/>
        </authorList>
    </citation>
    <scope>NUCLEOTIDE SEQUENCE [LARGE SCALE GENOMIC DNA]</scope>
</reference>
<keyword evidence="8 9" id="KW-0238">DNA-binding</keyword>
<dbReference type="GO" id="GO:0072344">
    <property type="term" value="P:rescue of stalled ribosome"/>
    <property type="evidence" value="ECO:0007669"/>
    <property type="project" value="UniProtKB-UniRule"/>
</dbReference>
<proteinExistence type="inferred from homology"/>
<dbReference type="HAMAP" id="MF_00092">
    <property type="entry name" value="MutS2"/>
    <property type="match status" value="1"/>
</dbReference>
<keyword evidence="2 9" id="KW-0699">rRNA-binding</keyword>
<keyword evidence="10" id="KW-0175">Coiled coil</keyword>
<evidence type="ECO:0000313" key="14">
    <source>
        <dbReference type="Proteomes" id="UP000196475"/>
    </source>
</evidence>
<dbReference type="FunFam" id="3.40.50.300:FF:000830">
    <property type="entry name" value="Endonuclease MutS2"/>
    <property type="match status" value="1"/>
</dbReference>
<evidence type="ECO:0000259" key="12">
    <source>
        <dbReference type="PROSITE" id="PS50828"/>
    </source>
</evidence>
<evidence type="ECO:0000256" key="7">
    <source>
        <dbReference type="ARBA" id="ARBA00022884"/>
    </source>
</evidence>
<dbReference type="GO" id="GO:0140664">
    <property type="term" value="F:ATP-dependent DNA damage sensor activity"/>
    <property type="evidence" value="ECO:0007669"/>
    <property type="project" value="InterPro"/>
</dbReference>